<sequence>MINPIWVLVANAGRARLFCSSSRNGKLVEQAAWVDSEARLKARDMLSDKAGRAHDTSGQSRHAMAPRVDPKSEEAMRFARMVCDRLAEVMRNTPCERLHIAAAPAFLGRLRECMGGSLRGKVSSEIPKDLTAFDGLHLRQHLPDFL</sequence>
<name>A0A1A6C790_9GAMM</name>
<proteinExistence type="predicted"/>
<dbReference type="EMBL" id="JQSG02000001">
    <property type="protein sequence ID" value="OBS10415.1"/>
    <property type="molecule type" value="Genomic_DNA"/>
</dbReference>
<feature type="region of interest" description="Disordered" evidence="1">
    <location>
        <begin position="49"/>
        <end position="70"/>
    </location>
</feature>
<reference evidence="2 3" key="1">
    <citation type="journal article" date="2014" name="Genome Announc.">
        <title>Draft Genome Sequence of the Iron-Oxidizing, Acidophilic, and Halotolerant 'Thiobacillus prosperus' Type Strain DSM 5130.</title>
        <authorList>
            <person name="Ossandon F.J."/>
            <person name="Cardenas J.P."/>
            <person name="Corbett M."/>
            <person name="Quatrini R."/>
            <person name="Holmes D.S."/>
            <person name="Watkin E."/>
        </authorList>
    </citation>
    <scope>NUCLEOTIDE SEQUENCE [LARGE SCALE GENOMIC DNA]</scope>
    <source>
        <strain evidence="2 3">DSM 5130</strain>
    </source>
</reference>
<dbReference type="Proteomes" id="UP000029273">
    <property type="component" value="Unassembled WGS sequence"/>
</dbReference>
<evidence type="ECO:0008006" key="4">
    <source>
        <dbReference type="Google" id="ProtNLM"/>
    </source>
</evidence>
<comment type="caution">
    <text evidence="2">The sequence shown here is derived from an EMBL/GenBank/DDBJ whole genome shotgun (WGS) entry which is preliminary data.</text>
</comment>
<dbReference type="AlphaFoldDB" id="A0A1A6C790"/>
<keyword evidence="3" id="KW-1185">Reference proteome</keyword>
<dbReference type="RefSeq" id="WP_082954338.1">
    <property type="nucleotide sequence ID" value="NZ_JQSG02000001.1"/>
</dbReference>
<protein>
    <recommendedName>
        <fullName evidence="4">Host attachment protein</fullName>
    </recommendedName>
</protein>
<evidence type="ECO:0000313" key="2">
    <source>
        <dbReference type="EMBL" id="OBS10415.1"/>
    </source>
</evidence>
<accession>A0A1A6C790</accession>
<organism evidence="2 3">
    <name type="scientific">Acidihalobacter prosperus</name>
    <dbReference type="NCBI Taxonomy" id="160660"/>
    <lineage>
        <taxon>Bacteria</taxon>
        <taxon>Pseudomonadati</taxon>
        <taxon>Pseudomonadota</taxon>
        <taxon>Gammaproteobacteria</taxon>
        <taxon>Chromatiales</taxon>
        <taxon>Ectothiorhodospiraceae</taxon>
        <taxon>Acidihalobacter</taxon>
    </lineage>
</organism>
<evidence type="ECO:0000256" key="1">
    <source>
        <dbReference type="SAM" id="MobiDB-lite"/>
    </source>
</evidence>
<dbReference type="OrthoDB" id="329419at2"/>
<dbReference type="InterPro" id="IPR019291">
    <property type="entry name" value="Host_attachment_protein"/>
</dbReference>
<evidence type="ECO:0000313" key="3">
    <source>
        <dbReference type="Proteomes" id="UP000029273"/>
    </source>
</evidence>
<dbReference type="Pfam" id="PF10116">
    <property type="entry name" value="Host_attach"/>
    <property type="match status" value="1"/>
</dbReference>
<dbReference type="STRING" id="160660.BJI67_09425"/>
<gene>
    <name evidence="2" type="ORF">Thpro_020131</name>
</gene>